<protein>
    <submittedName>
        <fullName evidence="1">Uncharacterized protein</fullName>
    </submittedName>
</protein>
<keyword evidence="2" id="KW-1185">Reference proteome</keyword>
<evidence type="ECO:0000313" key="1">
    <source>
        <dbReference type="EMBL" id="GMR49356.1"/>
    </source>
</evidence>
<reference evidence="2" key="1">
    <citation type="submission" date="2022-10" db="EMBL/GenBank/DDBJ databases">
        <title>Genome assembly of Pristionchus species.</title>
        <authorList>
            <person name="Yoshida K."/>
            <person name="Sommer R.J."/>
        </authorList>
    </citation>
    <scope>NUCLEOTIDE SEQUENCE [LARGE SCALE GENOMIC DNA]</scope>
    <source>
        <strain evidence="2">RS5460</strain>
    </source>
</reference>
<accession>A0AAN5CRF4</accession>
<name>A0AAN5CRF4_9BILA</name>
<sequence>MSSPFHSHDKILLENVKDSRKKSVKVQMLNRLGRVMQQVNLRDVGVDEIMSVESIPISRLDTATRTEDRSLSEVLMESCHSLTIHSL</sequence>
<dbReference type="EMBL" id="BTRK01000004">
    <property type="protein sequence ID" value="GMR49356.1"/>
    <property type="molecule type" value="Genomic_DNA"/>
</dbReference>
<proteinExistence type="predicted"/>
<comment type="caution">
    <text evidence="1">The sequence shown here is derived from an EMBL/GenBank/DDBJ whole genome shotgun (WGS) entry which is preliminary data.</text>
</comment>
<dbReference type="Proteomes" id="UP001328107">
    <property type="component" value="Unassembled WGS sequence"/>
</dbReference>
<evidence type="ECO:0000313" key="2">
    <source>
        <dbReference type="Proteomes" id="UP001328107"/>
    </source>
</evidence>
<gene>
    <name evidence="1" type="ORF">PMAYCL1PPCAC_19551</name>
</gene>
<dbReference type="AlphaFoldDB" id="A0AAN5CRF4"/>
<organism evidence="1 2">
    <name type="scientific">Pristionchus mayeri</name>
    <dbReference type="NCBI Taxonomy" id="1317129"/>
    <lineage>
        <taxon>Eukaryota</taxon>
        <taxon>Metazoa</taxon>
        <taxon>Ecdysozoa</taxon>
        <taxon>Nematoda</taxon>
        <taxon>Chromadorea</taxon>
        <taxon>Rhabditida</taxon>
        <taxon>Rhabditina</taxon>
        <taxon>Diplogasteromorpha</taxon>
        <taxon>Diplogasteroidea</taxon>
        <taxon>Neodiplogasteridae</taxon>
        <taxon>Pristionchus</taxon>
    </lineage>
</organism>